<proteinExistence type="predicted"/>
<protein>
    <submittedName>
        <fullName evidence="1">Uncharacterized protein</fullName>
    </submittedName>
</protein>
<gene>
    <name evidence="1" type="ORF">BHE18_09165</name>
</gene>
<evidence type="ECO:0000313" key="2">
    <source>
        <dbReference type="Proteomes" id="UP000182062"/>
    </source>
</evidence>
<dbReference type="EMBL" id="MINN01000085">
    <property type="protein sequence ID" value="OIU71200.1"/>
    <property type="molecule type" value="Genomic_DNA"/>
</dbReference>
<accession>A0A1J6WH56</accession>
<evidence type="ECO:0000313" key="1">
    <source>
        <dbReference type="EMBL" id="OIU71200.1"/>
    </source>
</evidence>
<name>A0A1J6WH56_9BACI</name>
<organism evidence="1 2">
    <name type="scientific">Rossellomorea aquimaris</name>
    <dbReference type="NCBI Taxonomy" id="189382"/>
    <lineage>
        <taxon>Bacteria</taxon>
        <taxon>Bacillati</taxon>
        <taxon>Bacillota</taxon>
        <taxon>Bacilli</taxon>
        <taxon>Bacillales</taxon>
        <taxon>Bacillaceae</taxon>
        <taxon>Rossellomorea</taxon>
    </lineage>
</organism>
<keyword evidence="2" id="KW-1185">Reference proteome</keyword>
<sequence>MEKDQLLRDLKEIGTSFHVYKAMVSDSAEQKTIQSAKQLEKENIIQLEVCRTTLLDKSPVVEIKGKFI</sequence>
<dbReference type="OrthoDB" id="2971637at2"/>
<dbReference type="Proteomes" id="UP000182062">
    <property type="component" value="Unassembled WGS sequence"/>
</dbReference>
<dbReference type="RefSeq" id="WP_071618586.1">
    <property type="nucleotide sequence ID" value="NZ_MINN01000085.1"/>
</dbReference>
<reference evidence="1 2" key="1">
    <citation type="submission" date="2016-09" db="EMBL/GenBank/DDBJ databases">
        <title>Bacillus aquimaris SAMM genome sequence reveals colonization and biosurfactant production capacities.</title>
        <authorList>
            <person name="Waghmode S.R."/>
            <person name="Suryavanshi M.V."/>
        </authorList>
    </citation>
    <scope>NUCLEOTIDE SEQUENCE [LARGE SCALE GENOMIC DNA]</scope>
    <source>
        <strain evidence="1 2">SAMM</strain>
    </source>
</reference>
<comment type="caution">
    <text evidence="1">The sequence shown here is derived from an EMBL/GenBank/DDBJ whole genome shotgun (WGS) entry which is preliminary data.</text>
</comment>
<dbReference type="AlphaFoldDB" id="A0A1J6WH56"/>